<evidence type="ECO:0000313" key="6">
    <source>
        <dbReference type="Proteomes" id="UP001242513"/>
    </source>
</evidence>
<feature type="domain" description="S-layer protein C-terminal" evidence="2">
    <location>
        <begin position="35"/>
        <end position="87"/>
    </location>
</feature>
<dbReference type="Proteomes" id="UP000181860">
    <property type="component" value="Unassembled WGS sequence"/>
</dbReference>
<proteinExistence type="predicted"/>
<evidence type="ECO:0000313" key="5">
    <source>
        <dbReference type="Proteomes" id="UP000181860"/>
    </source>
</evidence>
<evidence type="ECO:0000256" key="1">
    <source>
        <dbReference type="SAM" id="SignalP"/>
    </source>
</evidence>
<name>A0AAX3UFR9_9LACO</name>
<feature type="chain" id="PRO_5043545126" evidence="1">
    <location>
        <begin position="19"/>
        <end position="163"/>
    </location>
</feature>
<dbReference type="AlphaFoldDB" id="A0AAX3UFR9"/>
<keyword evidence="5" id="KW-1185">Reference proteome</keyword>
<organism evidence="4 6">
    <name type="scientific">Lactobacillus kefiranofaciens</name>
    <dbReference type="NCBI Taxonomy" id="267818"/>
    <lineage>
        <taxon>Bacteria</taxon>
        <taxon>Bacillati</taxon>
        <taxon>Bacillota</taxon>
        <taxon>Bacilli</taxon>
        <taxon>Lactobacillales</taxon>
        <taxon>Lactobacillaceae</taxon>
        <taxon>Lactobacillus</taxon>
    </lineage>
</organism>
<accession>A0AAX3UFR9</accession>
<dbReference type="EMBL" id="CP123735">
    <property type="protein sequence ID" value="WGO86512.1"/>
    <property type="molecule type" value="Genomic_DNA"/>
</dbReference>
<reference evidence="4" key="3">
    <citation type="submission" date="2023-04" db="EMBL/GenBank/DDBJ databases">
        <authorList>
            <person name="Wang Y."/>
        </authorList>
    </citation>
    <scope>NUCLEOTIDE SEQUENCE</scope>
    <source>
        <strain evidence="4">ZW18</strain>
    </source>
</reference>
<evidence type="ECO:0000313" key="3">
    <source>
        <dbReference type="EMBL" id="SDA37649.1"/>
    </source>
</evidence>
<protein>
    <submittedName>
        <fullName evidence="4">SLAP domain-containing protein</fullName>
    </submittedName>
    <submittedName>
        <fullName evidence="3">Surface layer protein</fullName>
    </submittedName>
</protein>
<dbReference type="Pfam" id="PF03217">
    <property type="entry name" value="SlpA"/>
    <property type="match status" value="2"/>
</dbReference>
<reference evidence="4" key="2">
    <citation type="journal article" date="2022" name="Food Funct.">
        <title>Lactobacillus kefiranofaciens ZW18 from Kefir enhances the anti-tumor effect of anti-programmed cell death 1 (PD-1) immunotherapy by modulating the gut microbiota.</title>
        <authorList>
            <person name="Zhao J."/>
            <person name="Wang Y."/>
            <person name="Wang J."/>
            <person name="Lv M."/>
            <person name="Zhou C."/>
            <person name="Jia L."/>
            <person name="Geng W."/>
        </authorList>
    </citation>
    <scope>NUCLEOTIDE SEQUENCE</scope>
    <source>
        <strain evidence="4">ZW18</strain>
    </source>
</reference>
<dbReference type="RefSeq" id="WP_013853950.1">
    <property type="nucleotide sequence ID" value="NZ_CP123735.1"/>
</dbReference>
<reference evidence="3 5" key="1">
    <citation type="submission" date="2016-10" db="EMBL/GenBank/DDBJ databases">
        <authorList>
            <person name="Varghese N."/>
            <person name="Submissions S."/>
        </authorList>
    </citation>
    <scope>NUCLEOTIDE SEQUENCE [LARGE SCALE GENOMIC DNA]</scope>
    <source>
        <strain evidence="3 5">ATCC 43761</strain>
    </source>
</reference>
<feature type="domain" description="S-layer protein C-terminal" evidence="2">
    <location>
        <begin position="99"/>
        <end position="154"/>
    </location>
</feature>
<dbReference type="InterPro" id="IPR024968">
    <property type="entry name" value="SlpA_C_lactobacillus"/>
</dbReference>
<sequence>MKKIIYVAGVMLASMTLASTTAPVVSAVSSNPIRQGKKLNLTRGAGVYNRKGIKVGHLKKGKVYKVRAIKIINGNTYVKIAKNRFVKKEAFLPYSESTIKVMNKIKKPSFVYDEKGEKIPGKFLRRGTKVHYLGHKEIEEKPFVKIGAGEYVKAMNVLTTLMN</sequence>
<evidence type="ECO:0000259" key="2">
    <source>
        <dbReference type="Pfam" id="PF03217"/>
    </source>
</evidence>
<evidence type="ECO:0000313" key="4">
    <source>
        <dbReference type="EMBL" id="WGO86512.1"/>
    </source>
</evidence>
<keyword evidence="1" id="KW-0732">Signal</keyword>
<dbReference type="Proteomes" id="UP001242513">
    <property type="component" value="Chromosome"/>
</dbReference>
<feature type="signal peptide" evidence="1">
    <location>
        <begin position="1"/>
        <end position="18"/>
    </location>
</feature>
<dbReference type="EMBL" id="FMXC01000001">
    <property type="protein sequence ID" value="SDA37649.1"/>
    <property type="molecule type" value="Genomic_DNA"/>
</dbReference>
<gene>
    <name evidence="4" type="ORF">QEJ78_03360</name>
    <name evidence="3" type="ORF">SAMN02983011_00152</name>
</gene>